<keyword evidence="6" id="KW-0238">DNA-binding</keyword>
<comment type="subcellular location">
    <subcellularLocation>
        <location evidence="1">Cytoplasm</location>
    </subcellularLocation>
</comment>
<keyword evidence="2" id="KW-0963">Cytoplasm</keyword>
<dbReference type="InterPro" id="IPR011006">
    <property type="entry name" value="CheY-like_superfamily"/>
</dbReference>
<evidence type="ECO:0000256" key="6">
    <source>
        <dbReference type="ARBA" id="ARBA00023125"/>
    </source>
</evidence>
<dbReference type="SMART" id="SM00342">
    <property type="entry name" value="HTH_ARAC"/>
    <property type="match status" value="1"/>
</dbReference>
<dbReference type="PANTHER" id="PTHR42713">
    <property type="entry name" value="HISTIDINE KINASE-RELATED"/>
    <property type="match status" value="1"/>
</dbReference>
<evidence type="ECO:0000256" key="7">
    <source>
        <dbReference type="ARBA" id="ARBA00023163"/>
    </source>
</evidence>
<evidence type="ECO:0000259" key="9">
    <source>
        <dbReference type="PROSITE" id="PS01124"/>
    </source>
</evidence>
<dbReference type="Pfam" id="PF12833">
    <property type="entry name" value="HTH_18"/>
    <property type="match status" value="1"/>
</dbReference>
<evidence type="ECO:0000256" key="4">
    <source>
        <dbReference type="ARBA" id="ARBA00023012"/>
    </source>
</evidence>
<dbReference type="InterPro" id="IPR018060">
    <property type="entry name" value="HTH_AraC"/>
</dbReference>
<dbReference type="CDD" id="cd17536">
    <property type="entry name" value="REC_YesN-like"/>
    <property type="match status" value="1"/>
</dbReference>
<dbReference type="InterPro" id="IPR018062">
    <property type="entry name" value="HTH_AraC-typ_CS"/>
</dbReference>
<dbReference type="SUPFAM" id="SSF46689">
    <property type="entry name" value="Homeodomain-like"/>
    <property type="match status" value="2"/>
</dbReference>
<organism evidence="11 12">
    <name type="scientific">Priestia megaterium</name>
    <name type="common">Bacillus megaterium</name>
    <dbReference type="NCBI Taxonomy" id="1404"/>
    <lineage>
        <taxon>Bacteria</taxon>
        <taxon>Bacillati</taxon>
        <taxon>Bacillota</taxon>
        <taxon>Bacilli</taxon>
        <taxon>Bacillales</taxon>
        <taxon>Bacillaceae</taxon>
        <taxon>Priestia</taxon>
    </lineage>
</organism>
<keyword evidence="7" id="KW-0804">Transcription</keyword>
<dbReference type="Gene3D" id="1.10.10.60">
    <property type="entry name" value="Homeodomain-like"/>
    <property type="match status" value="2"/>
</dbReference>
<proteinExistence type="predicted"/>
<dbReference type="SMART" id="SM00448">
    <property type="entry name" value="REC"/>
    <property type="match status" value="1"/>
</dbReference>
<dbReference type="PROSITE" id="PS01124">
    <property type="entry name" value="HTH_ARAC_FAMILY_2"/>
    <property type="match status" value="1"/>
</dbReference>
<dbReference type="Gene3D" id="3.40.50.2300">
    <property type="match status" value="1"/>
</dbReference>
<reference evidence="11 12" key="1">
    <citation type="submission" date="2020-04" db="EMBL/GenBank/DDBJ databases">
        <title>Genome-Wide Identification of 5-Methylcytosine Sites in Bacterial Genomes By High-Throughput Sequencing of MspJI Restriction Fragments.</title>
        <authorList>
            <person name="Wu V."/>
        </authorList>
    </citation>
    <scope>NUCLEOTIDE SEQUENCE [LARGE SCALE GENOMIC DNA]</scope>
    <source>
        <strain evidence="11 12">S2</strain>
    </source>
</reference>
<evidence type="ECO:0000256" key="8">
    <source>
        <dbReference type="PROSITE-ProRule" id="PRU00169"/>
    </source>
</evidence>
<gene>
    <name evidence="11" type="ORF">HFZ78_14010</name>
</gene>
<dbReference type="InterPro" id="IPR020449">
    <property type="entry name" value="Tscrpt_reg_AraC-type_HTH"/>
</dbReference>
<evidence type="ECO:0000313" key="12">
    <source>
        <dbReference type="Proteomes" id="UP000501868"/>
    </source>
</evidence>
<dbReference type="PANTHER" id="PTHR42713:SF3">
    <property type="entry name" value="TRANSCRIPTIONAL REGULATORY PROTEIN HPTR"/>
    <property type="match status" value="1"/>
</dbReference>
<feature type="domain" description="HTH araC/xylS-type" evidence="9">
    <location>
        <begin position="299"/>
        <end position="398"/>
    </location>
</feature>
<feature type="modified residue" description="4-aspartylphosphate" evidence="8">
    <location>
        <position position="55"/>
    </location>
</feature>
<dbReference type="Pfam" id="PF00072">
    <property type="entry name" value="Response_reg"/>
    <property type="match status" value="1"/>
</dbReference>
<dbReference type="PROSITE" id="PS00041">
    <property type="entry name" value="HTH_ARAC_FAMILY_1"/>
    <property type="match status" value="1"/>
</dbReference>
<dbReference type="InterPro" id="IPR009057">
    <property type="entry name" value="Homeodomain-like_sf"/>
</dbReference>
<evidence type="ECO:0000256" key="3">
    <source>
        <dbReference type="ARBA" id="ARBA00022553"/>
    </source>
</evidence>
<dbReference type="GO" id="GO:0000160">
    <property type="term" value="P:phosphorelay signal transduction system"/>
    <property type="evidence" value="ECO:0007669"/>
    <property type="project" value="UniProtKB-KW"/>
</dbReference>
<accession>A0A6H1P295</accession>
<dbReference type="GO" id="GO:0005737">
    <property type="term" value="C:cytoplasm"/>
    <property type="evidence" value="ECO:0007669"/>
    <property type="project" value="UniProtKB-SubCell"/>
</dbReference>
<dbReference type="EMBL" id="CP051128">
    <property type="protein sequence ID" value="QIZ07710.1"/>
    <property type="molecule type" value="Genomic_DNA"/>
</dbReference>
<evidence type="ECO:0000313" key="11">
    <source>
        <dbReference type="EMBL" id="QIZ07710.1"/>
    </source>
</evidence>
<evidence type="ECO:0000256" key="2">
    <source>
        <dbReference type="ARBA" id="ARBA00022490"/>
    </source>
</evidence>
<evidence type="ECO:0000256" key="1">
    <source>
        <dbReference type="ARBA" id="ARBA00004496"/>
    </source>
</evidence>
<reference evidence="11 12" key="2">
    <citation type="submission" date="2020-04" db="EMBL/GenBank/DDBJ databases">
        <authorList>
            <person name="Fomenkov A."/>
            <person name="Anton B.P."/>
            <person name="Roberts R.J."/>
        </authorList>
    </citation>
    <scope>NUCLEOTIDE SEQUENCE [LARGE SCALE GENOMIC DNA]</scope>
    <source>
        <strain evidence="11 12">S2</strain>
    </source>
</reference>
<dbReference type="GO" id="GO:0003700">
    <property type="term" value="F:DNA-binding transcription factor activity"/>
    <property type="evidence" value="ECO:0007669"/>
    <property type="project" value="InterPro"/>
</dbReference>
<feature type="domain" description="Response regulatory" evidence="10">
    <location>
        <begin position="3"/>
        <end position="120"/>
    </location>
</feature>
<sequence>MLKLLIADDEPKIIRGLKKSLNWDEWNIQIAGEAQDGETAFELALEVKPDILFLDINMPFLNGLQLIGKLKKELPSSIIIIISGHDEFSYAQEALRLNVFEYLLKPVNPDDLKRTVTKAVNHLNESRRSNQLVQWMNEQLEENVDLVRNSFLCKWVKGQLNEEEIHKQLHYFRLDWEKVGIFVIKPNRIAVEGNIGDAWEMDLLFFSMQNIIDELLDAFEPRVVFRDESNHIVAMIPTEELEPMDLLCDQFEEVIEKLTGKKIMIAKKVVEKPPTEIPDVYSNFIKELNEQSMIMPVVILAKRYIERHYYKQDLTLQEVAQEVNVSPSYLSRLLKEELGSSFIDYLTQVRIQYAIKFMENPSYKIYEIADKVGYNTQHYFSTAFKKVMGVSPSNYVKEVGH</sequence>
<dbReference type="GO" id="GO:0043565">
    <property type="term" value="F:sequence-specific DNA binding"/>
    <property type="evidence" value="ECO:0007669"/>
    <property type="project" value="InterPro"/>
</dbReference>
<evidence type="ECO:0000259" key="10">
    <source>
        <dbReference type="PROSITE" id="PS50110"/>
    </source>
</evidence>
<dbReference type="InterPro" id="IPR051552">
    <property type="entry name" value="HptR"/>
</dbReference>
<dbReference type="SUPFAM" id="SSF52172">
    <property type="entry name" value="CheY-like"/>
    <property type="match status" value="1"/>
</dbReference>
<protein>
    <submittedName>
        <fullName evidence="11">Response regulator</fullName>
    </submittedName>
</protein>
<evidence type="ECO:0000256" key="5">
    <source>
        <dbReference type="ARBA" id="ARBA00023015"/>
    </source>
</evidence>
<dbReference type="Proteomes" id="UP000501868">
    <property type="component" value="Chromosome"/>
</dbReference>
<dbReference type="AlphaFoldDB" id="A0A6H1P295"/>
<dbReference type="PROSITE" id="PS50110">
    <property type="entry name" value="RESPONSE_REGULATORY"/>
    <property type="match status" value="1"/>
</dbReference>
<name>A0A6H1P295_PRIMG</name>
<keyword evidence="5" id="KW-0805">Transcription regulation</keyword>
<dbReference type="PRINTS" id="PR00032">
    <property type="entry name" value="HTHARAC"/>
</dbReference>
<keyword evidence="3 8" id="KW-0597">Phosphoprotein</keyword>
<keyword evidence="4" id="KW-0902">Two-component regulatory system</keyword>
<dbReference type="InterPro" id="IPR001789">
    <property type="entry name" value="Sig_transdc_resp-reg_receiver"/>
</dbReference>